<dbReference type="PRINTS" id="PR00455">
    <property type="entry name" value="HTHTETR"/>
</dbReference>
<dbReference type="Pfam" id="PF00440">
    <property type="entry name" value="TetR_N"/>
    <property type="match status" value="1"/>
</dbReference>
<gene>
    <name evidence="5" type="ORF">EV675_3684</name>
</gene>
<dbReference type="Gene3D" id="1.10.357.10">
    <property type="entry name" value="Tetracycline Repressor, domain 2"/>
    <property type="match status" value="1"/>
</dbReference>
<name>A0A4Q7NDL9_9BURK</name>
<dbReference type="SUPFAM" id="SSF48498">
    <property type="entry name" value="Tetracyclin repressor-like, C-terminal domain"/>
    <property type="match status" value="1"/>
</dbReference>
<proteinExistence type="predicted"/>
<dbReference type="PANTHER" id="PTHR30055:SF226">
    <property type="entry name" value="HTH-TYPE TRANSCRIPTIONAL REGULATOR PKSA"/>
    <property type="match status" value="1"/>
</dbReference>
<feature type="domain" description="HTH tetR-type" evidence="4">
    <location>
        <begin position="31"/>
        <end position="91"/>
    </location>
</feature>
<evidence type="ECO:0000256" key="3">
    <source>
        <dbReference type="SAM" id="MobiDB-lite"/>
    </source>
</evidence>
<evidence type="ECO:0000313" key="5">
    <source>
        <dbReference type="EMBL" id="RZS81069.1"/>
    </source>
</evidence>
<comment type="caution">
    <text evidence="5">The sequence shown here is derived from an EMBL/GenBank/DDBJ whole genome shotgun (WGS) entry which is preliminary data.</text>
</comment>
<evidence type="ECO:0000256" key="2">
    <source>
        <dbReference type="PROSITE-ProRule" id="PRU00335"/>
    </source>
</evidence>
<feature type="compositionally biased region" description="Pro residues" evidence="3">
    <location>
        <begin position="1"/>
        <end position="15"/>
    </location>
</feature>
<dbReference type="InterPro" id="IPR050109">
    <property type="entry name" value="HTH-type_TetR-like_transc_reg"/>
</dbReference>
<evidence type="ECO:0000256" key="1">
    <source>
        <dbReference type="ARBA" id="ARBA00023125"/>
    </source>
</evidence>
<keyword evidence="1 2" id="KW-0238">DNA-binding</keyword>
<feature type="region of interest" description="Disordered" evidence="3">
    <location>
        <begin position="1"/>
        <end position="33"/>
    </location>
</feature>
<dbReference type="Proteomes" id="UP000292445">
    <property type="component" value="Unassembled WGS sequence"/>
</dbReference>
<dbReference type="AlphaFoldDB" id="A0A4Q7NDL9"/>
<dbReference type="SUPFAM" id="SSF46689">
    <property type="entry name" value="Homeodomain-like"/>
    <property type="match status" value="1"/>
</dbReference>
<evidence type="ECO:0000313" key="6">
    <source>
        <dbReference type="Proteomes" id="UP000292445"/>
    </source>
</evidence>
<evidence type="ECO:0000259" key="4">
    <source>
        <dbReference type="PROSITE" id="PS50977"/>
    </source>
</evidence>
<accession>A0A4Q7NDL9</accession>
<feature type="DNA-binding region" description="H-T-H motif" evidence="2">
    <location>
        <begin position="54"/>
        <end position="73"/>
    </location>
</feature>
<dbReference type="OrthoDB" id="5293507at2"/>
<organism evidence="5 6">
    <name type="scientific">Pigmentiphaga kullae</name>
    <dbReference type="NCBI Taxonomy" id="151784"/>
    <lineage>
        <taxon>Bacteria</taxon>
        <taxon>Pseudomonadati</taxon>
        <taxon>Pseudomonadota</taxon>
        <taxon>Betaproteobacteria</taxon>
        <taxon>Burkholderiales</taxon>
        <taxon>Alcaligenaceae</taxon>
        <taxon>Pigmentiphaga</taxon>
    </lineage>
</organism>
<dbReference type="GO" id="GO:0003700">
    <property type="term" value="F:DNA-binding transcription factor activity"/>
    <property type="evidence" value="ECO:0007669"/>
    <property type="project" value="TreeGrafter"/>
</dbReference>
<dbReference type="InterPro" id="IPR036271">
    <property type="entry name" value="Tet_transcr_reg_TetR-rel_C_sf"/>
</dbReference>
<dbReference type="PANTHER" id="PTHR30055">
    <property type="entry name" value="HTH-TYPE TRANSCRIPTIONAL REGULATOR RUTR"/>
    <property type="match status" value="1"/>
</dbReference>
<dbReference type="InterPro" id="IPR009057">
    <property type="entry name" value="Homeodomain-like_sf"/>
</dbReference>
<dbReference type="EMBL" id="SGXC01000002">
    <property type="protein sequence ID" value="RZS81069.1"/>
    <property type="molecule type" value="Genomic_DNA"/>
</dbReference>
<dbReference type="InterPro" id="IPR001647">
    <property type="entry name" value="HTH_TetR"/>
</dbReference>
<reference evidence="5 6" key="1">
    <citation type="submission" date="2019-02" db="EMBL/GenBank/DDBJ databases">
        <title>Genomic Encyclopedia of Type Strains, Phase IV (KMG-IV): sequencing the most valuable type-strain genomes for metagenomic binning, comparative biology and taxonomic classification.</title>
        <authorList>
            <person name="Goeker M."/>
        </authorList>
    </citation>
    <scope>NUCLEOTIDE SEQUENCE [LARGE SCALE GENOMIC DNA]</scope>
    <source>
        <strain evidence="5 6">K24</strain>
    </source>
</reference>
<dbReference type="GO" id="GO:0000976">
    <property type="term" value="F:transcription cis-regulatory region binding"/>
    <property type="evidence" value="ECO:0007669"/>
    <property type="project" value="TreeGrafter"/>
</dbReference>
<protein>
    <submittedName>
        <fullName evidence="5">TetR family transcriptional regulator</fullName>
    </submittedName>
</protein>
<sequence>MPPTRPETMSPPPETGPARARPRRTQANRSRDARERLLAATIEVLMRSGYNGLTTKEVARCAGMSNGALMHHYATKAELVVAATAEIYEESIRRGQREAHTPEAIERPIEGFIKDCWSVYFDWPFIAAIEVIMVARTDPDLMSKILPVMERYRSSTNTLWLEVFQKAGFTGEQARLALNLSLNLVRGMALNNLWQHDAAHYERYIQDWVRLVYQQFPRTDAAGVSEP</sequence>
<dbReference type="PROSITE" id="PS50977">
    <property type="entry name" value="HTH_TETR_2"/>
    <property type="match status" value="1"/>
</dbReference>
<keyword evidence="6" id="KW-1185">Reference proteome</keyword>